<evidence type="ECO:0000256" key="11">
    <source>
        <dbReference type="ARBA" id="ARBA00029986"/>
    </source>
</evidence>
<comment type="catalytic activity">
    <reaction evidence="1 12 13">
        <text>[protein]-peptidylproline (omega=180) = [protein]-peptidylproline (omega=0)</text>
        <dbReference type="Rhea" id="RHEA:16237"/>
        <dbReference type="Rhea" id="RHEA-COMP:10747"/>
        <dbReference type="Rhea" id="RHEA-COMP:10748"/>
        <dbReference type="ChEBI" id="CHEBI:83833"/>
        <dbReference type="ChEBI" id="CHEBI:83834"/>
        <dbReference type="EC" id="5.2.1.8"/>
    </reaction>
</comment>
<keyword evidence="8 12" id="KW-0413">Isomerase</keyword>
<evidence type="ECO:0000313" key="18">
    <source>
        <dbReference type="EMBL" id="EIM56850.1"/>
    </source>
</evidence>
<dbReference type="PIRSF" id="PIRSF003095">
    <property type="entry name" value="Trigger_factor"/>
    <property type="match status" value="1"/>
</dbReference>
<dbReference type="InterPro" id="IPR046357">
    <property type="entry name" value="PPIase_dom_sf"/>
</dbReference>
<dbReference type="InterPro" id="IPR008880">
    <property type="entry name" value="Trigger_fac_C"/>
</dbReference>
<dbReference type="InterPro" id="IPR037041">
    <property type="entry name" value="Trigger_fac_C_sf"/>
</dbReference>
<evidence type="ECO:0000256" key="2">
    <source>
        <dbReference type="ARBA" id="ARBA00005464"/>
    </source>
</evidence>
<dbReference type="HOGENOM" id="CLU_033058_3_2_9"/>
<dbReference type="Gene3D" id="3.10.50.40">
    <property type="match status" value="1"/>
</dbReference>
<dbReference type="SUPFAM" id="SSF102735">
    <property type="entry name" value="Trigger factor ribosome-binding domain"/>
    <property type="match status" value="1"/>
</dbReference>
<organism evidence="18 19">
    <name type="scientific">Eubacterium cellulosolvens (strain ATCC 43171 / JCM 9499 / 6)</name>
    <name type="common">Cillobacterium cellulosolvens</name>
    <dbReference type="NCBI Taxonomy" id="633697"/>
    <lineage>
        <taxon>Bacteria</taxon>
        <taxon>Bacillati</taxon>
        <taxon>Bacillota</taxon>
        <taxon>Clostridia</taxon>
        <taxon>Eubacteriales</taxon>
        <taxon>Eubacteriaceae</taxon>
        <taxon>Eubacterium</taxon>
    </lineage>
</organism>
<evidence type="ECO:0000256" key="8">
    <source>
        <dbReference type="ARBA" id="ARBA00023235"/>
    </source>
</evidence>
<dbReference type="InterPro" id="IPR005215">
    <property type="entry name" value="Trig_fac"/>
</dbReference>
<dbReference type="HAMAP" id="MF_00303">
    <property type="entry name" value="Trigger_factor_Tig"/>
    <property type="match status" value="1"/>
</dbReference>
<dbReference type="Proteomes" id="UP000005753">
    <property type="component" value="Chromosome"/>
</dbReference>
<comment type="function">
    <text evidence="10 12">Involved in protein export. Acts as a chaperone by maintaining the newly synthesized protein in an open conformation. Functions as a peptidyl-prolyl cis-trans isomerase.</text>
</comment>
<evidence type="ECO:0000256" key="15">
    <source>
        <dbReference type="SAM" id="Coils"/>
    </source>
</evidence>
<evidence type="ECO:0000256" key="14">
    <source>
        <dbReference type="RuleBase" id="RU003914"/>
    </source>
</evidence>
<evidence type="ECO:0000256" key="4">
    <source>
        <dbReference type="ARBA" id="ARBA00016902"/>
    </source>
</evidence>
<dbReference type="PANTHER" id="PTHR30560:SF3">
    <property type="entry name" value="TRIGGER FACTOR-LIKE PROTEIN TIG, CHLOROPLASTIC"/>
    <property type="match status" value="1"/>
</dbReference>
<evidence type="ECO:0000259" key="17">
    <source>
        <dbReference type="PROSITE" id="PS50059"/>
    </source>
</evidence>
<evidence type="ECO:0000313" key="19">
    <source>
        <dbReference type="Proteomes" id="UP000005753"/>
    </source>
</evidence>
<dbReference type="GO" id="GO:0051083">
    <property type="term" value="P:'de novo' cotranslational protein folding"/>
    <property type="evidence" value="ECO:0007669"/>
    <property type="project" value="TreeGrafter"/>
</dbReference>
<dbReference type="SUPFAM" id="SSF109998">
    <property type="entry name" value="Triger factor/SurA peptide-binding domain-like"/>
    <property type="match status" value="1"/>
</dbReference>
<keyword evidence="6 12" id="KW-0697">Rotamase</keyword>
<dbReference type="EC" id="5.2.1.8" evidence="3 12"/>
<evidence type="ECO:0000256" key="6">
    <source>
        <dbReference type="ARBA" id="ARBA00023110"/>
    </source>
</evidence>
<gene>
    <name evidence="12" type="primary">tig</name>
    <name evidence="18" type="ORF">EubceDRAFT1_1025</name>
</gene>
<feature type="compositionally biased region" description="Basic and acidic residues" evidence="16">
    <location>
        <begin position="143"/>
        <end position="158"/>
    </location>
</feature>
<feature type="coiled-coil region" evidence="15">
    <location>
        <begin position="387"/>
        <end position="439"/>
    </location>
</feature>
<dbReference type="InterPro" id="IPR036611">
    <property type="entry name" value="Trigger_fac_ribosome-bd_sf"/>
</dbReference>
<dbReference type="eggNOG" id="COG0544">
    <property type="taxonomic scope" value="Bacteria"/>
</dbReference>
<comment type="domain">
    <text evidence="12">Consists of 3 domains; the N-terminus binds the ribosome, the middle domain has PPIase activity, while the C-terminus has intrinsic chaperone activity on its own.</text>
</comment>
<dbReference type="Pfam" id="PF00254">
    <property type="entry name" value="FKBP_C"/>
    <property type="match status" value="1"/>
</dbReference>
<feature type="region of interest" description="Disordered" evidence="16">
    <location>
        <begin position="143"/>
        <end position="162"/>
    </location>
</feature>
<dbReference type="GO" id="GO:0003755">
    <property type="term" value="F:peptidyl-prolyl cis-trans isomerase activity"/>
    <property type="evidence" value="ECO:0007669"/>
    <property type="project" value="UniProtKB-UniRule"/>
</dbReference>
<dbReference type="InterPro" id="IPR008881">
    <property type="entry name" value="Trigger_fac_ribosome-bd_bac"/>
</dbReference>
<dbReference type="Pfam" id="PF05698">
    <property type="entry name" value="Trigger_C"/>
    <property type="match status" value="1"/>
</dbReference>
<reference evidence="18 19" key="1">
    <citation type="submission" date="2010-08" db="EMBL/GenBank/DDBJ databases">
        <authorList>
            <consortium name="US DOE Joint Genome Institute (JGI-PGF)"/>
            <person name="Lucas S."/>
            <person name="Copeland A."/>
            <person name="Lapidus A."/>
            <person name="Cheng J.-F."/>
            <person name="Bruce D."/>
            <person name="Goodwin L."/>
            <person name="Pitluck S."/>
            <person name="Land M.L."/>
            <person name="Hauser L."/>
            <person name="Chang Y.-J."/>
            <person name="Anderson I.J."/>
            <person name="Johnson E."/>
            <person name="Mulhopadhyay B."/>
            <person name="Kyrpides N."/>
            <person name="Woyke T.J."/>
        </authorList>
    </citation>
    <scope>NUCLEOTIDE SEQUENCE [LARGE SCALE GENOMIC DNA]</scope>
    <source>
        <strain evidence="18 19">6</strain>
    </source>
</reference>
<dbReference type="NCBIfam" id="TIGR00115">
    <property type="entry name" value="tig"/>
    <property type="match status" value="1"/>
</dbReference>
<keyword evidence="9 12" id="KW-0131">Cell cycle</keyword>
<dbReference type="InterPro" id="IPR001179">
    <property type="entry name" value="PPIase_FKBP_dom"/>
</dbReference>
<dbReference type="GO" id="GO:0043022">
    <property type="term" value="F:ribosome binding"/>
    <property type="evidence" value="ECO:0007669"/>
    <property type="project" value="TreeGrafter"/>
</dbReference>
<dbReference type="EMBL" id="CM001487">
    <property type="protein sequence ID" value="EIM56850.1"/>
    <property type="molecule type" value="Genomic_DNA"/>
</dbReference>
<proteinExistence type="inferred from homology"/>
<dbReference type="GO" id="GO:0043335">
    <property type="term" value="P:protein unfolding"/>
    <property type="evidence" value="ECO:0007669"/>
    <property type="project" value="TreeGrafter"/>
</dbReference>
<keyword evidence="7 12" id="KW-0143">Chaperone</keyword>
<evidence type="ECO:0000256" key="9">
    <source>
        <dbReference type="ARBA" id="ARBA00023306"/>
    </source>
</evidence>
<keyword evidence="19" id="KW-1185">Reference proteome</keyword>
<keyword evidence="5 12" id="KW-0132">Cell division</keyword>
<dbReference type="PROSITE" id="PS50059">
    <property type="entry name" value="FKBP_PPIASE"/>
    <property type="match status" value="1"/>
</dbReference>
<dbReference type="Gene3D" id="1.10.3120.10">
    <property type="entry name" value="Trigger factor, C-terminal domain"/>
    <property type="match status" value="1"/>
</dbReference>
<accession>I5ASS7</accession>
<comment type="similarity">
    <text evidence="2 12 14">Belongs to the FKBP-type PPIase family. Tig subfamily.</text>
</comment>
<evidence type="ECO:0000256" key="12">
    <source>
        <dbReference type="HAMAP-Rule" id="MF_00303"/>
    </source>
</evidence>
<reference evidence="18 19" key="2">
    <citation type="submission" date="2012-02" db="EMBL/GenBank/DDBJ databases">
        <title>Improved High-Quality Draft sequence of Eubacterium cellulosolvens 6.</title>
        <authorList>
            <consortium name="US DOE Joint Genome Institute"/>
            <person name="Lucas S."/>
            <person name="Han J."/>
            <person name="Lapidus A."/>
            <person name="Cheng J.-F."/>
            <person name="Goodwin L."/>
            <person name="Pitluck S."/>
            <person name="Peters L."/>
            <person name="Mikhailova N."/>
            <person name="Gu W."/>
            <person name="Detter J.C."/>
            <person name="Han C."/>
            <person name="Tapia R."/>
            <person name="Land M."/>
            <person name="Hauser L."/>
            <person name="Kyrpides N."/>
            <person name="Ivanova N."/>
            <person name="Pagani I."/>
            <person name="Johnson E."/>
            <person name="Mukhopadhyay B."/>
            <person name="Anderson I."/>
            <person name="Woyke T."/>
        </authorList>
    </citation>
    <scope>NUCLEOTIDE SEQUENCE [LARGE SCALE GENOMIC DNA]</scope>
    <source>
        <strain evidence="18 19">6</strain>
    </source>
</reference>
<feature type="domain" description="PPIase FKBP-type" evidence="17">
    <location>
        <begin position="164"/>
        <end position="249"/>
    </location>
</feature>
<evidence type="ECO:0000256" key="5">
    <source>
        <dbReference type="ARBA" id="ARBA00022618"/>
    </source>
</evidence>
<evidence type="ECO:0000256" key="16">
    <source>
        <dbReference type="SAM" id="MobiDB-lite"/>
    </source>
</evidence>
<dbReference type="GO" id="GO:0044183">
    <property type="term" value="F:protein folding chaperone"/>
    <property type="evidence" value="ECO:0007669"/>
    <property type="project" value="TreeGrafter"/>
</dbReference>
<evidence type="ECO:0000256" key="10">
    <source>
        <dbReference type="ARBA" id="ARBA00024849"/>
    </source>
</evidence>
<dbReference type="PANTHER" id="PTHR30560">
    <property type="entry name" value="TRIGGER FACTOR CHAPERONE AND PEPTIDYL-PROLYL CIS/TRANS ISOMERASE"/>
    <property type="match status" value="1"/>
</dbReference>
<keyword evidence="12" id="KW-0963">Cytoplasm</keyword>
<dbReference type="GO" id="GO:0015031">
    <property type="term" value="P:protein transport"/>
    <property type="evidence" value="ECO:0007669"/>
    <property type="project" value="UniProtKB-UniRule"/>
</dbReference>
<comment type="subcellular location">
    <subcellularLocation>
        <location evidence="12">Cytoplasm</location>
    </subcellularLocation>
    <text evidence="12">About half TF is bound to the ribosome near the polypeptide exit tunnel while the other half is free in the cytoplasm.</text>
</comment>
<dbReference type="STRING" id="633697.EubceDRAFT1_1025"/>
<sequence length="440" mass="49029">MSVKVENLENSMAKLTIEVSAEEFEKELQNAYQKQKKNISIPGFRKGKVPRAMVEKMYGPAVFYDDAANALIPKAYVDAEKESGLDIVSRPAIDVVQIEKGKAFIFTAEVATKPEVTLGDYKGVEVPKTDTTVTDEDVQKRLEQEQRKNSREITREAEDAAQDGDTLTLDFEGKIDGVAFDGGTASNQTLKLGSNSFIPGFEAQLVGVKTGETKDITVTFPEDYHAEELKGKEAVFTCTVHKITATELPELDDEFAGDVSEFDTLDEFKADLKKQLQEEKDRAAKQAKRDNGLTKAAANATIEIPQAMMDTRCDDMVENFARRLQSQGMSLDQYMQYTGSDMNAMRAQVKPQAEIQIRNELVLEKIAEVENITVTDDDVKGEMETMAKAYNMKLEDIEKMIGDEQKEIIKKDLALQKAADLIADNAVEVEAQAEEKKEEE</sequence>
<dbReference type="AlphaFoldDB" id="I5ASS7"/>
<evidence type="ECO:0000256" key="7">
    <source>
        <dbReference type="ARBA" id="ARBA00023186"/>
    </source>
</evidence>
<evidence type="ECO:0000256" key="3">
    <source>
        <dbReference type="ARBA" id="ARBA00013194"/>
    </source>
</evidence>
<dbReference type="FunFam" id="3.10.50.40:FF:000001">
    <property type="entry name" value="Trigger factor"/>
    <property type="match status" value="1"/>
</dbReference>
<evidence type="ECO:0000256" key="1">
    <source>
        <dbReference type="ARBA" id="ARBA00000971"/>
    </source>
</evidence>
<dbReference type="SUPFAM" id="SSF54534">
    <property type="entry name" value="FKBP-like"/>
    <property type="match status" value="1"/>
</dbReference>
<dbReference type="GO" id="GO:0051301">
    <property type="term" value="P:cell division"/>
    <property type="evidence" value="ECO:0007669"/>
    <property type="project" value="UniProtKB-KW"/>
</dbReference>
<dbReference type="OrthoDB" id="9767721at2"/>
<protein>
    <recommendedName>
        <fullName evidence="4 12">Trigger factor</fullName>
        <shortName evidence="12">TF</shortName>
        <ecNumber evidence="3 12">5.2.1.8</ecNumber>
    </recommendedName>
    <alternativeName>
        <fullName evidence="11 12">PPIase</fullName>
    </alternativeName>
</protein>
<dbReference type="Pfam" id="PF05697">
    <property type="entry name" value="Trigger_N"/>
    <property type="match status" value="1"/>
</dbReference>
<evidence type="ECO:0000256" key="13">
    <source>
        <dbReference type="PROSITE-ProRule" id="PRU00277"/>
    </source>
</evidence>
<keyword evidence="15" id="KW-0175">Coiled coil</keyword>
<dbReference type="GO" id="GO:0005737">
    <property type="term" value="C:cytoplasm"/>
    <property type="evidence" value="ECO:0007669"/>
    <property type="project" value="UniProtKB-SubCell"/>
</dbReference>
<dbReference type="InterPro" id="IPR027304">
    <property type="entry name" value="Trigger_fact/SurA_dom_sf"/>
</dbReference>
<dbReference type="Gene3D" id="3.30.70.1050">
    <property type="entry name" value="Trigger factor ribosome-binding domain"/>
    <property type="match status" value="1"/>
</dbReference>
<name>I5ASS7_EUBC6</name>